<dbReference type="RefSeq" id="WP_086950117.1">
    <property type="nucleotide sequence ID" value="NZ_FWFD01000002.1"/>
</dbReference>
<dbReference type="AlphaFoldDB" id="A0A1X6WJR2"/>
<dbReference type="GO" id="GO:0030246">
    <property type="term" value="F:carbohydrate binding"/>
    <property type="evidence" value="ECO:0007669"/>
    <property type="project" value="InterPro"/>
</dbReference>
<keyword evidence="4" id="KW-0119">Carbohydrate metabolism</keyword>
<evidence type="ECO:0000256" key="5">
    <source>
        <dbReference type="ARBA" id="ARBA00032300"/>
    </source>
</evidence>
<gene>
    <name evidence="7" type="ORF">FM121_00065</name>
</gene>
<sequence length="325" mass="35799">MSHQIKIDEKTGIAYITLVNGDLSATFLNFGARWHNFVTPDKDSNKENILLSLDTPESILADNAQFGALVGPVAGRIKNAEWNGITLEKNFHDEHHIHGGSQGWWCQFWDYEMISDTKVAFTLVDTASGFPGPITVVNTYELTTTAVVMTTKVTSESQTIVNPTNHVYFNLSGNAKRDITSHDLLVKSNGILETDSINLPTGKILTVDNTGYDFREPTSLADNLAKLTGGIDDAFILESSHPQICLTETKSGRKLNISSNREAAVIFSTTGFNDDFKVNGQSMHSEIGIAIETQELPDIVNHPKWGSIELNPGHTKVFKTVYEVE</sequence>
<dbReference type="InterPro" id="IPR014718">
    <property type="entry name" value="GH-type_carb-bd"/>
</dbReference>
<evidence type="ECO:0000256" key="3">
    <source>
        <dbReference type="ARBA" id="ARBA00023235"/>
    </source>
</evidence>
<dbReference type="InterPro" id="IPR011013">
    <property type="entry name" value="Gal_mutarotase_sf_dom"/>
</dbReference>
<dbReference type="Proteomes" id="UP000195918">
    <property type="component" value="Unassembled WGS sequence"/>
</dbReference>
<organism evidence="7 8">
    <name type="scientific">Vagococcus fluvialis bH819</name>
    <dbReference type="NCBI Taxonomy" id="1255619"/>
    <lineage>
        <taxon>Bacteria</taxon>
        <taxon>Bacillati</taxon>
        <taxon>Bacillota</taxon>
        <taxon>Bacilli</taxon>
        <taxon>Lactobacillales</taxon>
        <taxon>Enterococcaceae</taxon>
        <taxon>Vagococcus</taxon>
    </lineage>
</organism>
<keyword evidence="8" id="KW-1185">Reference proteome</keyword>
<dbReference type="EMBL" id="FWFD01000002">
    <property type="protein sequence ID" value="SLM84452.1"/>
    <property type="molecule type" value="Genomic_DNA"/>
</dbReference>
<evidence type="ECO:0000313" key="8">
    <source>
        <dbReference type="Proteomes" id="UP000195918"/>
    </source>
</evidence>
<dbReference type="OrthoDB" id="9779408at2"/>
<dbReference type="GO" id="GO:0005737">
    <property type="term" value="C:cytoplasm"/>
    <property type="evidence" value="ECO:0007669"/>
    <property type="project" value="TreeGrafter"/>
</dbReference>
<evidence type="ECO:0000313" key="7">
    <source>
        <dbReference type="EMBL" id="SLM84452.1"/>
    </source>
</evidence>
<dbReference type="PANTHER" id="PTHR10091">
    <property type="entry name" value="ALDOSE-1-EPIMERASE"/>
    <property type="match status" value="1"/>
</dbReference>
<evidence type="ECO:0000256" key="4">
    <source>
        <dbReference type="ARBA" id="ARBA00023277"/>
    </source>
</evidence>
<keyword evidence="3 7" id="KW-0413">Isomerase</keyword>
<dbReference type="Gene3D" id="2.70.98.10">
    <property type="match status" value="1"/>
</dbReference>
<proteinExistence type="inferred from homology"/>
<dbReference type="CDD" id="cd09019">
    <property type="entry name" value="galactose_mutarotase_like"/>
    <property type="match status" value="1"/>
</dbReference>
<dbReference type="SUPFAM" id="SSF74650">
    <property type="entry name" value="Galactose mutarotase-like"/>
    <property type="match status" value="1"/>
</dbReference>
<dbReference type="GO" id="GO:0006006">
    <property type="term" value="P:glucose metabolic process"/>
    <property type="evidence" value="ECO:0007669"/>
    <property type="project" value="TreeGrafter"/>
</dbReference>
<dbReference type="InterPro" id="IPR047215">
    <property type="entry name" value="Galactose_mutarotase-like"/>
</dbReference>
<dbReference type="InterPro" id="IPR008183">
    <property type="entry name" value="Aldose_1/G6P_1-epimerase"/>
</dbReference>
<comment type="similarity">
    <text evidence="1">Belongs to the aldose epimerase family.</text>
</comment>
<dbReference type="PANTHER" id="PTHR10091:SF0">
    <property type="entry name" value="GALACTOSE MUTAROTASE"/>
    <property type="match status" value="1"/>
</dbReference>
<dbReference type="InterPro" id="IPR018052">
    <property type="entry name" value="Ald1_epimerase_CS"/>
</dbReference>
<dbReference type="PROSITE" id="PS00545">
    <property type="entry name" value="ALDOSE_1_EPIMERASE"/>
    <property type="match status" value="1"/>
</dbReference>
<accession>A0A1X6WJR2</accession>
<reference evidence="8" key="1">
    <citation type="submission" date="2017-02" db="EMBL/GenBank/DDBJ databases">
        <authorList>
            <person name="Dridi B."/>
        </authorList>
    </citation>
    <scope>NUCLEOTIDE SEQUENCE [LARGE SCALE GENOMIC DNA]</scope>
    <source>
        <strain evidence="8">bH819</strain>
    </source>
</reference>
<dbReference type="GO" id="GO:0004034">
    <property type="term" value="F:aldose 1-epimerase activity"/>
    <property type="evidence" value="ECO:0007669"/>
    <property type="project" value="TreeGrafter"/>
</dbReference>
<dbReference type="Pfam" id="PF01263">
    <property type="entry name" value="Aldose_epim"/>
    <property type="match status" value="1"/>
</dbReference>
<protein>
    <recommendedName>
        <fullName evidence="2">Aldose 1-epimerase</fullName>
    </recommendedName>
    <alternativeName>
        <fullName evidence="6">Galactose mutarotase</fullName>
    </alternativeName>
    <alternativeName>
        <fullName evidence="5">Type-1 mutarotase</fullName>
    </alternativeName>
</protein>
<dbReference type="GO" id="GO:0033499">
    <property type="term" value="P:galactose catabolic process via UDP-galactose, Leloir pathway"/>
    <property type="evidence" value="ECO:0007669"/>
    <property type="project" value="TreeGrafter"/>
</dbReference>
<evidence type="ECO:0000256" key="1">
    <source>
        <dbReference type="ARBA" id="ARBA00006206"/>
    </source>
</evidence>
<name>A0A1X6WJR2_9ENTE</name>
<evidence type="ECO:0000256" key="6">
    <source>
        <dbReference type="ARBA" id="ARBA00033373"/>
    </source>
</evidence>
<evidence type="ECO:0000256" key="2">
    <source>
        <dbReference type="ARBA" id="ARBA00014165"/>
    </source>
</evidence>